<accession>A0A420RKA7</accession>
<reference evidence="3 4" key="1">
    <citation type="journal article" date="2018" name="Sci. Rep.">
        <title>Characterisation of pathogen-specific regions and novel effector candidates in Fusarium oxysporum f. sp. cepae.</title>
        <authorList>
            <person name="Armitage A.D."/>
            <person name="Taylor A."/>
            <person name="Sobczyk M.K."/>
            <person name="Baxter L."/>
            <person name="Greenfield B.P."/>
            <person name="Bates H.J."/>
            <person name="Wilson F."/>
            <person name="Jackson A.C."/>
            <person name="Ott S."/>
            <person name="Harrison R.J."/>
            <person name="Clarkson J.P."/>
        </authorList>
    </citation>
    <scope>NUCLEOTIDE SEQUENCE [LARGE SCALE GENOMIC DNA]</scope>
    <source>
        <strain evidence="3 4">Fp_A8</strain>
    </source>
</reference>
<dbReference type="Proteomes" id="UP000283569">
    <property type="component" value="Unassembled WGS sequence"/>
</dbReference>
<evidence type="ECO:0000256" key="2">
    <source>
        <dbReference type="SAM" id="MobiDB-lite"/>
    </source>
</evidence>
<dbReference type="EMBL" id="MRDB01000268">
    <property type="protein sequence ID" value="RKL17425.1"/>
    <property type="molecule type" value="Genomic_DNA"/>
</dbReference>
<feature type="non-terminal residue" evidence="3">
    <location>
        <position position="1"/>
    </location>
</feature>
<dbReference type="GO" id="GO:0016491">
    <property type="term" value="F:oxidoreductase activity"/>
    <property type="evidence" value="ECO:0007669"/>
    <property type="project" value="UniProtKB-KW"/>
</dbReference>
<protein>
    <submittedName>
        <fullName evidence="3">Uncharacterized protein</fullName>
    </submittedName>
</protein>
<dbReference type="AlphaFoldDB" id="A0A420RKA7"/>
<organism evidence="3 4">
    <name type="scientific">Gibberella intermedia</name>
    <name type="common">Bulb rot disease fungus</name>
    <name type="synonym">Fusarium proliferatum</name>
    <dbReference type="NCBI Taxonomy" id="948311"/>
    <lineage>
        <taxon>Eukaryota</taxon>
        <taxon>Fungi</taxon>
        <taxon>Dikarya</taxon>
        <taxon>Ascomycota</taxon>
        <taxon>Pezizomycotina</taxon>
        <taxon>Sordariomycetes</taxon>
        <taxon>Hypocreomycetidae</taxon>
        <taxon>Hypocreales</taxon>
        <taxon>Nectriaceae</taxon>
        <taxon>Fusarium</taxon>
        <taxon>Fusarium fujikuroi species complex</taxon>
    </lineage>
</organism>
<sequence>LDERRFACVLEVIPQQSPARLAALEPIVQRGHLAGWPLLPAFADRVGLHSDLSPLEGAARLDDPAASLLHFSGKDRERADLLRQMAAMQARGLKQLLMLSGDRLPGHHPGQAPVRYLESVPALQIAREHGPGRGQPDGARLALGDRVHQSGRGRLRRADHAPARDQLQRKLGPGEPGQALGAQGARNDADLHLGKAQARLGLRHAVVAGHGQLQAAAEHRAVQRHDHGARLRLEAGQEGVEARRRETGLLEGRDVGAGHPGAPAAVQHERVQVGGRLELLQCGCQPVDDGDGQGVDRRIVDLDQADAAVAGEGDGRGHGGRRGAVRAWVLFENLAFGTETPPARADGPVTTLLRGRTPGPLAAGVARGSCFVSPCKLSTTIYNRAHYPASARGPE</sequence>
<evidence type="ECO:0000256" key="1">
    <source>
        <dbReference type="ARBA" id="ARBA00023002"/>
    </source>
</evidence>
<gene>
    <name evidence="3" type="ORF">BFJ72_g15282</name>
</gene>
<comment type="caution">
    <text evidence="3">The sequence shown here is derived from an EMBL/GenBank/DDBJ whole genome shotgun (WGS) entry which is preliminary data.</text>
</comment>
<keyword evidence="1" id="KW-0560">Oxidoreductase</keyword>
<evidence type="ECO:0000313" key="4">
    <source>
        <dbReference type="Proteomes" id="UP000283569"/>
    </source>
</evidence>
<feature type="compositionally biased region" description="Basic and acidic residues" evidence="2">
    <location>
        <begin position="156"/>
        <end position="168"/>
    </location>
</feature>
<proteinExistence type="predicted"/>
<evidence type="ECO:0000313" key="3">
    <source>
        <dbReference type="EMBL" id="RKL17425.1"/>
    </source>
</evidence>
<dbReference type="InterPro" id="IPR029041">
    <property type="entry name" value="FAD-linked_oxidoreductase-like"/>
</dbReference>
<feature type="region of interest" description="Disordered" evidence="2">
    <location>
        <begin position="150"/>
        <end position="185"/>
    </location>
</feature>
<dbReference type="Gene3D" id="3.20.20.220">
    <property type="match status" value="1"/>
</dbReference>
<name>A0A420RKA7_GIBIN</name>
<dbReference type="SUPFAM" id="SSF51730">
    <property type="entry name" value="FAD-linked oxidoreductase"/>
    <property type="match status" value="1"/>
</dbReference>